<feature type="transmembrane region" description="Helical" evidence="2">
    <location>
        <begin position="30"/>
        <end position="52"/>
    </location>
</feature>
<accession>A0ABY4PT87</accession>
<gene>
    <name evidence="3" type="ORF">M4V62_14970</name>
</gene>
<proteinExistence type="predicted"/>
<keyword evidence="2" id="KW-1133">Transmembrane helix</keyword>
<dbReference type="RefSeq" id="WP_249587757.1">
    <property type="nucleotide sequence ID" value="NZ_BAAAQL010000029.1"/>
</dbReference>
<evidence type="ECO:0000256" key="2">
    <source>
        <dbReference type="SAM" id="Phobius"/>
    </source>
</evidence>
<evidence type="ECO:0000313" key="3">
    <source>
        <dbReference type="EMBL" id="UQT56292.1"/>
    </source>
</evidence>
<evidence type="ECO:0000256" key="1">
    <source>
        <dbReference type="SAM" id="MobiDB-lite"/>
    </source>
</evidence>
<feature type="region of interest" description="Disordered" evidence="1">
    <location>
        <begin position="55"/>
        <end position="76"/>
    </location>
</feature>
<evidence type="ECO:0000313" key="4">
    <source>
        <dbReference type="Proteomes" id="UP000829992"/>
    </source>
</evidence>
<protein>
    <submittedName>
        <fullName evidence="3">Uncharacterized protein</fullName>
    </submittedName>
</protein>
<name>A0ABY4PT87_9ACTN</name>
<keyword evidence="4" id="KW-1185">Reference proteome</keyword>
<dbReference type="Proteomes" id="UP000829992">
    <property type="component" value="Chromosome"/>
</dbReference>
<keyword evidence="2" id="KW-0812">Transmembrane</keyword>
<reference evidence="3 4" key="1">
    <citation type="submission" date="2022-05" db="EMBL/GenBank/DDBJ databases">
        <authorList>
            <person name="Zhou X."/>
            <person name="Li K."/>
            <person name="Man Y."/>
        </authorList>
    </citation>
    <scope>NUCLEOTIDE SEQUENCE [LARGE SCALE GENOMIC DNA]</scope>
    <source>
        <strain evidence="3 4">MS405</strain>
    </source>
</reference>
<sequence>MARQSNFGAPSLDTAAALDVPSTVLDILEAALPEFCGSLAAALVIGLIRWAVRRGWGHPRTGDPARTTDRSQPDEQ</sequence>
<feature type="compositionally biased region" description="Basic and acidic residues" evidence="1">
    <location>
        <begin position="60"/>
        <end position="76"/>
    </location>
</feature>
<dbReference type="EMBL" id="CP097289">
    <property type="protein sequence ID" value="UQT56292.1"/>
    <property type="molecule type" value="Genomic_DNA"/>
</dbReference>
<keyword evidence="2" id="KW-0472">Membrane</keyword>
<organism evidence="3 4">
    <name type="scientific">Streptomyces durmitorensis</name>
    <dbReference type="NCBI Taxonomy" id="319947"/>
    <lineage>
        <taxon>Bacteria</taxon>
        <taxon>Bacillati</taxon>
        <taxon>Actinomycetota</taxon>
        <taxon>Actinomycetes</taxon>
        <taxon>Kitasatosporales</taxon>
        <taxon>Streptomycetaceae</taxon>
        <taxon>Streptomyces</taxon>
    </lineage>
</organism>